<dbReference type="Pfam" id="PF01261">
    <property type="entry name" value="AP_endonuc_2"/>
    <property type="match status" value="1"/>
</dbReference>
<dbReference type="InterPro" id="IPR036237">
    <property type="entry name" value="Xyl_isomerase-like_sf"/>
</dbReference>
<evidence type="ECO:0000313" key="4">
    <source>
        <dbReference type="Proteomes" id="UP000322214"/>
    </source>
</evidence>
<proteinExistence type="predicted"/>
<dbReference type="InterPro" id="IPR050312">
    <property type="entry name" value="IolE/XylAMocC-like"/>
</dbReference>
<dbReference type="InterPro" id="IPR013022">
    <property type="entry name" value="Xyl_isomerase-like_TIM-brl"/>
</dbReference>
<dbReference type="KEGG" id="mff:MFFC18_08360"/>
<gene>
    <name evidence="3" type="primary">nfo</name>
    <name evidence="3" type="ORF">MFFC18_08360</name>
</gene>
<keyword evidence="3" id="KW-0255">Endonuclease</keyword>
<organism evidence="3 4">
    <name type="scientific">Mariniblastus fucicola</name>
    <dbReference type="NCBI Taxonomy" id="980251"/>
    <lineage>
        <taxon>Bacteria</taxon>
        <taxon>Pseudomonadati</taxon>
        <taxon>Planctomycetota</taxon>
        <taxon>Planctomycetia</taxon>
        <taxon>Pirellulales</taxon>
        <taxon>Pirellulaceae</taxon>
        <taxon>Mariniblastus</taxon>
    </lineage>
</organism>
<evidence type="ECO:0000259" key="2">
    <source>
        <dbReference type="Pfam" id="PF01261"/>
    </source>
</evidence>
<keyword evidence="3" id="KW-0540">Nuclease</keyword>
<name>A0A5B9P730_9BACT</name>
<dbReference type="EMBL" id="CP042912">
    <property type="protein sequence ID" value="QEG20985.1"/>
    <property type="molecule type" value="Genomic_DNA"/>
</dbReference>
<dbReference type="PANTHER" id="PTHR12110:SF53">
    <property type="entry name" value="BLR5974 PROTEIN"/>
    <property type="match status" value="1"/>
</dbReference>
<dbReference type="Gene3D" id="3.20.20.150">
    <property type="entry name" value="Divalent-metal-dependent TIM barrel enzymes"/>
    <property type="match status" value="1"/>
</dbReference>
<dbReference type="EC" id="3.1.21.2" evidence="3"/>
<dbReference type="STRING" id="980251.GCA_001642875_02864"/>
<protein>
    <submittedName>
        <fullName evidence="3">Endonuclease 4</fullName>
        <ecNumber evidence="3">3.1.21.2</ecNumber>
    </submittedName>
</protein>
<keyword evidence="3" id="KW-0378">Hydrolase</keyword>
<dbReference type="InterPro" id="IPR006311">
    <property type="entry name" value="TAT_signal"/>
</dbReference>
<dbReference type="GO" id="GO:0008833">
    <property type="term" value="F:deoxyribonuclease IV (phage-T4-induced) activity"/>
    <property type="evidence" value="ECO:0007669"/>
    <property type="project" value="UniProtKB-EC"/>
</dbReference>
<reference evidence="3 4" key="1">
    <citation type="submission" date="2019-08" db="EMBL/GenBank/DDBJ databases">
        <title>Deep-cultivation of Planctomycetes and their phenomic and genomic characterization uncovers novel biology.</title>
        <authorList>
            <person name="Wiegand S."/>
            <person name="Jogler M."/>
            <person name="Boedeker C."/>
            <person name="Pinto D."/>
            <person name="Vollmers J."/>
            <person name="Rivas-Marin E."/>
            <person name="Kohn T."/>
            <person name="Peeters S.H."/>
            <person name="Heuer A."/>
            <person name="Rast P."/>
            <person name="Oberbeckmann S."/>
            <person name="Bunk B."/>
            <person name="Jeske O."/>
            <person name="Meyerdierks A."/>
            <person name="Storesund J.E."/>
            <person name="Kallscheuer N."/>
            <person name="Luecker S."/>
            <person name="Lage O.M."/>
            <person name="Pohl T."/>
            <person name="Merkel B.J."/>
            <person name="Hornburger P."/>
            <person name="Mueller R.-W."/>
            <person name="Bruemmer F."/>
            <person name="Labrenz M."/>
            <person name="Spormann A.M."/>
            <person name="Op den Camp H."/>
            <person name="Overmann J."/>
            <person name="Amann R."/>
            <person name="Jetten M.S.M."/>
            <person name="Mascher T."/>
            <person name="Medema M.H."/>
            <person name="Devos D.P."/>
            <person name="Kaster A.-K."/>
            <person name="Ovreas L."/>
            <person name="Rohde M."/>
            <person name="Galperin M.Y."/>
            <person name="Jogler C."/>
        </authorList>
    </citation>
    <scope>NUCLEOTIDE SEQUENCE [LARGE SCALE GENOMIC DNA]</scope>
    <source>
        <strain evidence="3 4">FC18</strain>
    </source>
</reference>
<dbReference type="PROSITE" id="PS51318">
    <property type="entry name" value="TAT"/>
    <property type="match status" value="1"/>
</dbReference>
<feature type="signal peptide" evidence="1">
    <location>
        <begin position="1"/>
        <end position="27"/>
    </location>
</feature>
<dbReference type="OrthoDB" id="259215at2"/>
<feature type="chain" id="PRO_5022781208" evidence="1">
    <location>
        <begin position="28"/>
        <end position="305"/>
    </location>
</feature>
<keyword evidence="1" id="KW-0732">Signal</keyword>
<dbReference type="PANTHER" id="PTHR12110">
    <property type="entry name" value="HYDROXYPYRUVATE ISOMERASE"/>
    <property type="match status" value="1"/>
</dbReference>
<accession>A0A5B9P730</accession>
<evidence type="ECO:0000256" key="1">
    <source>
        <dbReference type="SAM" id="SignalP"/>
    </source>
</evidence>
<keyword evidence="4" id="KW-1185">Reference proteome</keyword>
<feature type="domain" description="Xylose isomerase-like TIM barrel" evidence="2">
    <location>
        <begin position="74"/>
        <end position="296"/>
    </location>
</feature>
<sequence precursor="true">MNNRRNFLAATAASAALLSTTTARIFAADPPVRTEPSMMKLSLAAYSFNSLYARRGTLEQIAAAKMSLEKFITYCAQQGLGAAELTGYYFPKDVTPEYLASIKQLTHRLGIDISGTAIGNNFCLPDGEAREAQLAMCRDWIDYAAMMGAPVIRIFAGNKSKDDTEEVAIDRCVAGINQSLEYAATKGVFLALENHGGITATPKQMLKIIDKVDDSPWFGVNFDSGNFRTDDPYRDLATIAPYAVNAQIKVAVSPNNAGKQPADIPRVIKILKDAKYRGYVTLEFEEQKPFEEIPKYLDQLRELIG</sequence>
<dbReference type="RefSeq" id="WP_075085091.1">
    <property type="nucleotide sequence ID" value="NZ_CP042912.1"/>
</dbReference>
<dbReference type="AlphaFoldDB" id="A0A5B9P730"/>
<dbReference type="Proteomes" id="UP000322214">
    <property type="component" value="Chromosome"/>
</dbReference>
<dbReference type="SUPFAM" id="SSF51658">
    <property type="entry name" value="Xylose isomerase-like"/>
    <property type="match status" value="1"/>
</dbReference>
<evidence type="ECO:0000313" key="3">
    <source>
        <dbReference type="EMBL" id="QEG20985.1"/>
    </source>
</evidence>